<dbReference type="SUPFAM" id="SSF55846">
    <property type="entry name" value="N-acetylmuramoyl-L-alanine amidase-like"/>
    <property type="match status" value="1"/>
</dbReference>
<evidence type="ECO:0000256" key="1">
    <source>
        <dbReference type="SAM" id="MobiDB-lite"/>
    </source>
</evidence>
<dbReference type="NCBIfam" id="NF038080">
    <property type="entry name" value="PG_bind_siph"/>
    <property type="match status" value="1"/>
</dbReference>
<evidence type="ECO:0000313" key="2">
    <source>
        <dbReference type="EMBL" id="MDH6216854.1"/>
    </source>
</evidence>
<proteinExistence type="predicted"/>
<keyword evidence="3" id="KW-1185">Reference proteome</keyword>
<reference evidence="2 3" key="1">
    <citation type="submission" date="2023-04" db="EMBL/GenBank/DDBJ databases">
        <title>Forest soil microbial communities from Buena Vista Peninsula, Colon Province, Panama.</title>
        <authorList>
            <person name="Bouskill N."/>
        </authorList>
    </citation>
    <scope>NUCLEOTIDE SEQUENCE [LARGE SCALE GENOMIC DNA]</scope>
    <source>
        <strain evidence="2 3">GGS1</strain>
    </source>
</reference>
<evidence type="ECO:0000313" key="3">
    <source>
        <dbReference type="Proteomes" id="UP001160499"/>
    </source>
</evidence>
<dbReference type="InterPro" id="IPR047763">
    <property type="entry name" value="PG_bind_dom_phiBT1-type"/>
</dbReference>
<feature type="compositionally biased region" description="Basic and acidic residues" evidence="1">
    <location>
        <begin position="104"/>
        <end position="113"/>
    </location>
</feature>
<accession>A0ABT6LNE1</accession>
<dbReference type="EMBL" id="JARXVH010000006">
    <property type="protein sequence ID" value="MDH6216854.1"/>
    <property type="molecule type" value="Genomic_DNA"/>
</dbReference>
<evidence type="ECO:0008006" key="4">
    <source>
        <dbReference type="Google" id="ProtNLM"/>
    </source>
</evidence>
<gene>
    <name evidence="2" type="ORF">M2283_004172</name>
</gene>
<dbReference type="Proteomes" id="UP001160499">
    <property type="component" value="Unassembled WGS sequence"/>
</dbReference>
<feature type="region of interest" description="Disordered" evidence="1">
    <location>
        <begin position="43"/>
        <end position="76"/>
    </location>
</feature>
<protein>
    <recommendedName>
        <fullName evidence="4">N-acetylmuramoyl-L-alanine amidase domain-containing protein</fullName>
    </recommendedName>
</protein>
<feature type="region of interest" description="Disordered" evidence="1">
    <location>
        <begin position="92"/>
        <end position="113"/>
    </location>
</feature>
<organism evidence="2 3">
    <name type="scientific">Streptomyces pseudovenezuelae</name>
    <dbReference type="NCBI Taxonomy" id="67350"/>
    <lineage>
        <taxon>Bacteria</taxon>
        <taxon>Bacillati</taxon>
        <taxon>Actinomycetota</taxon>
        <taxon>Actinomycetes</taxon>
        <taxon>Kitasatosporales</taxon>
        <taxon>Streptomycetaceae</taxon>
        <taxon>Streptomyces</taxon>
        <taxon>Streptomyces aurantiacus group</taxon>
    </lineage>
</organism>
<name>A0ABT6LNE1_9ACTN</name>
<sequence>MPTDAVSAARPSCPGVYVEELPSSTRAVSAVIRRHHGWSERSVIGHKEWQPGKQDPRGFTMGCGHHEEGPGPEWTEADRTSYRAWQYKLGFKGKDADGSPGKVSWDKLKVPAS</sequence>
<dbReference type="InterPro" id="IPR036505">
    <property type="entry name" value="Amidase/PGRP_sf"/>
</dbReference>
<feature type="compositionally biased region" description="Basic and acidic residues" evidence="1">
    <location>
        <begin position="43"/>
        <end position="56"/>
    </location>
</feature>
<comment type="caution">
    <text evidence="2">The sequence shown here is derived from an EMBL/GenBank/DDBJ whole genome shotgun (WGS) entry which is preliminary data.</text>
</comment>